<dbReference type="Proteomes" id="UP000078486">
    <property type="component" value="Unassembled WGS sequence"/>
</dbReference>
<dbReference type="OrthoDB" id="791543at2"/>
<feature type="chain" id="PRO_5008088975" description="Ig-like domain-containing protein" evidence="6">
    <location>
        <begin position="27"/>
        <end position="1253"/>
    </location>
</feature>
<sequence length="1253" mass="131290">MITRKNSIRIVLAAAGLLFVAPGARSAPLNVAVTPTQEGVTPAVLGYNASHFLPGTNAPDWWRYTGAKAARVLRGPSLTDVVHPYVDLATAKAGVDTDTFEKFMQRRAALRANAENPDQPLDNSFIDWPWFMTRFESTLQAVSGQRFYTTPLFTELRRQGVDILVQMTAGGSGFEIANDDDWAAKWLVWRYYYTHAFLMSRDFDVVRYSMYNEPNIGDTPTYEQWHRLLLIASDAIQGAIADVNTRYGKNLKPEIFAPHCTSPYDWEPNFPSPNSPVSPKVWAVNAVNDRHKRFDGTIDPNWRNFHFFNHQRYGLDPEVNYAQLIAGIRDLITPLTDGETPYGIGLTEFNTTDIATSRRNTETADQPKHYSSFGGTLVALTRADARQLYLFLFGQTIQVDDTVTNPVYPVRKNGTHYVSDAAGGYNYGGATQVAEVYRLFLKAAQGALPRFVCTGDPLPADLHLLVTRDDSAGMVHVFASNRAAEEHSLNLDLSAFGLPEGNLFIIEEVSDRSNGGVVARATVTAGGIGELTLRPQSVALVSISTRPQAPMPGGTTTLVVPAIADTQLADGAAKNTPGGGGAVVVARSDGLTADGRRVALLKFRVPAIAPADMQVVLLDLFAAATGGTARIQAHVYGLDDDNWDEATVTWASLTSALKQGVPAGNKIANNVVINQEGGPASILGQLVATTDTLAETLVNVTDFVRRQDDGYASFLIVQDHRMEWTLDPDIAPVFPNQPNHIPGDTQLGGIRIVTREGATGGIHGPRLLVAASSAPTGPALIGQPVGAAVDEGAPATLSVTTLEIGADVTYQWRKDGVPIPGETGPTLMLPGALTDAGFYDVVVSNQTGSTTSDEVIVVVRPAAAGSLFGEVAAVAVDRDNNLYVADAAQHIIQVITPDNYARVFAGVSGSSGKLDGVGAAALFNAPGALAVRGGNLYVADTGNSTIRAISPDARVITLAGLAGSGTHADGRGTGARFDHPGGIVAAATGSGTDIVLYVADTGNHVIRKIAPGLPSGSDPVGAAGPLVTTLAGGPRQEGALDGTGTNARFRSPVGIAATGTGADTVLYVADTGNHAIRKIIAATGEVTTLAGALGQEGSADATGTAARFRSPRGLLVDGTGEIYVADTGNSTIRLIAGGTVTTVAGLPGTDTVPGLAGLKDGQGESAWFDHPAALALGENGKLYVADTGNRALRVVDEHDNVTTLPVRDGSVPSPVPPGEGGGSTSAGGGGGAPSAWFAAALAMLLCLGKRRKF</sequence>
<keyword evidence="4" id="KW-0677">Repeat</keyword>
<evidence type="ECO:0000256" key="2">
    <source>
        <dbReference type="ARBA" id="ARBA00022525"/>
    </source>
</evidence>
<keyword evidence="3 6" id="KW-0732">Signal</keyword>
<proteinExistence type="predicted"/>
<name>A0A178IIU2_9BACT</name>
<dbReference type="Gene3D" id="2.120.10.30">
    <property type="entry name" value="TolB, C-terminal domain"/>
    <property type="match status" value="3"/>
</dbReference>
<dbReference type="PANTHER" id="PTHR13833:SF71">
    <property type="entry name" value="NHL DOMAIN-CONTAINING PROTEIN"/>
    <property type="match status" value="1"/>
</dbReference>
<feature type="signal peptide" evidence="6">
    <location>
        <begin position="1"/>
        <end position="26"/>
    </location>
</feature>
<comment type="subcellular location">
    <subcellularLocation>
        <location evidence="1">Secreted</location>
    </subcellularLocation>
</comment>
<evidence type="ECO:0000256" key="6">
    <source>
        <dbReference type="SAM" id="SignalP"/>
    </source>
</evidence>
<evidence type="ECO:0000259" key="7">
    <source>
        <dbReference type="PROSITE" id="PS50835"/>
    </source>
</evidence>
<dbReference type="Pfam" id="PF24517">
    <property type="entry name" value="CBM96"/>
    <property type="match status" value="1"/>
</dbReference>
<dbReference type="InterPro" id="IPR011042">
    <property type="entry name" value="6-blade_b-propeller_TolB-like"/>
</dbReference>
<dbReference type="Pfam" id="PF01436">
    <property type="entry name" value="NHL"/>
    <property type="match status" value="1"/>
</dbReference>
<evidence type="ECO:0000313" key="9">
    <source>
        <dbReference type="Proteomes" id="UP000078486"/>
    </source>
</evidence>
<dbReference type="InterPro" id="IPR013783">
    <property type="entry name" value="Ig-like_fold"/>
</dbReference>
<evidence type="ECO:0000256" key="3">
    <source>
        <dbReference type="ARBA" id="ARBA00022729"/>
    </source>
</evidence>
<dbReference type="GO" id="GO:0005576">
    <property type="term" value="C:extracellular region"/>
    <property type="evidence" value="ECO:0007669"/>
    <property type="project" value="UniProtKB-SubCell"/>
</dbReference>
<dbReference type="InterPro" id="IPR036179">
    <property type="entry name" value="Ig-like_dom_sf"/>
</dbReference>
<accession>A0A178IIU2</accession>
<dbReference type="InterPro" id="IPR001258">
    <property type="entry name" value="NHL_repeat"/>
</dbReference>
<dbReference type="STRING" id="1184151.AW736_10815"/>
<organism evidence="8 9">
    <name type="scientific">Termitidicoccus mucosus</name>
    <dbReference type="NCBI Taxonomy" id="1184151"/>
    <lineage>
        <taxon>Bacteria</taxon>
        <taxon>Pseudomonadati</taxon>
        <taxon>Verrucomicrobiota</taxon>
        <taxon>Opitutia</taxon>
        <taxon>Opitutales</taxon>
        <taxon>Opitutaceae</taxon>
        <taxon>Termitidicoccus</taxon>
    </lineage>
</organism>
<keyword evidence="2" id="KW-0964">Secreted</keyword>
<evidence type="ECO:0000256" key="1">
    <source>
        <dbReference type="ARBA" id="ARBA00004613"/>
    </source>
</evidence>
<feature type="region of interest" description="Disordered" evidence="5">
    <location>
        <begin position="1203"/>
        <end position="1229"/>
    </location>
</feature>
<comment type="caution">
    <text evidence="8">The sequence shown here is derived from an EMBL/GenBank/DDBJ whole genome shotgun (WGS) entry which is preliminary data.</text>
</comment>
<reference evidence="8 9" key="1">
    <citation type="submission" date="2016-01" db="EMBL/GenBank/DDBJ databases">
        <title>High potential of lignocellulose degradation of a new Verrucomicrobia species.</title>
        <authorList>
            <person name="Wang Y."/>
            <person name="Shi Y."/>
            <person name="Qiu Z."/>
            <person name="Liu S."/>
            <person name="Yang H."/>
        </authorList>
    </citation>
    <scope>NUCLEOTIDE SEQUENCE [LARGE SCALE GENOMIC DNA]</scope>
    <source>
        <strain evidence="8 9">TSB47</strain>
    </source>
</reference>
<keyword evidence="9" id="KW-1185">Reference proteome</keyword>
<dbReference type="InterPro" id="IPR055372">
    <property type="entry name" value="CBM96"/>
</dbReference>
<feature type="compositionally biased region" description="Gly residues" evidence="5">
    <location>
        <begin position="1218"/>
        <end position="1229"/>
    </location>
</feature>
<evidence type="ECO:0000256" key="4">
    <source>
        <dbReference type="ARBA" id="ARBA00022737"/>
    </source>
</evidence>
<evidence type="ECO:0000256" key="5">
    <source>
        <dbReference type="SAM" id="MobiDB-lite"/>
    </source>
</evidence>
<gene>
    <name evidence="8" type="ORF">AW736_10815</name>
</gene>
<dbReference type="EMBL" id="LRRQ01000076">
    <property type="protein sequence ID" value="OAM89810.1"/>
    <property type="molecule type" value="Genomic_DNA"/>
</dbReference>
<evidence type="ECO:0000313" key="8">
    <source>
        <dbReference type="EMBL" id="OAM89810.1"/>
    </source>
</evidence>
<dbReference type="InterPro" id="IPR007110">
    <property type="entry name" value="Ig-like_dom"/>
</dbReference>
<dbReference type="PANTHER" id="PTHR13833">
    <property type="match status" value="1"/>
</dbReference>
<dbReference type="SUPFAM" id="SSF101898">
    <property type="entry name" value="NHL repeat"/>
    <property type="match status" value="1"/>
</dbReference>
<dbReference type="AlphaFoldDB" id="A0A178IIU2"/>
<dbReference type="RefSeq" id="WP_068770269.1">
    <property type="nucleotide sequence ID" value="NZ_CP109796.1"/>
</dbReference>
<dbReference type="Gene3D" id="2.60.40.10">
    <property type="entry name" value="Immunoglobulins"/>
    <property type="match status" value="1"/>
</dbReference>
<protein>
    <recommendedName>
        <fullName evidence="7">Ig-like domain-containing protein</fullName>
    </recommendedName>
</protein>
<dbReference type="SUPFAM" id="SSF48726">
    <property type="entry name" value="Immunoglobulin"/>
    <property type="match status" value="1"/>
</dbReference>
<dbReference type="PROSITE" id="PS50835">
    <property type="entry name" value="IG_LIKE"/>
    <property type="match status" value="1"/>
</dbReference>
<dbReference type="Gene3D" id="2.40.10.500">
    <property type="match status" value="1"/>
</dbReference>
<feature type="domain" description="Ig-like" evidence="7">
    <location>
        <begin position="778"/>
        <end position="857"/>
    </location>
</feature>